<keyword evidence="9" id="KW-0325">Glycoprotein</keyword>
<keyword evidence="3 10" id="KW-0245">EGF-like domain</keyword>
<proteinExistence type="inferred from homology"/>
<dbReference type="Pfam" id="PF21700">
    <property type="entry name" value="EGF_DL_JAG"/>
    <property type="match status" value="1"/>
</dbReference>
<feature type="disulfide bond" evidence="10">
    <location>
        <begin position="196"/>
        <end position="206"/>
    </location>
</feature>
<dbReference type="Gene3D" id="2.60.40.3510">
    <property type="match status" value="1"/>
</dbReference>
<dbReference type="PANTHER" id="PTHR14949">
    <property type="entry name" value="EGF-LIKE-DOMAIN, MULTIPLE 7, 8"/>
    <property type="match status" value="1"/>
</dbReference>
<keyword evidence="2 12" id="KW-0217">Developmental protein</keyword>
<feature type="domain" description="EGF-like" evidence="13">
    <location>
        <begin position="192"/>
        <end position="224"/>
    </location>
</feature>
<comment type="similarity">
    <text evidence="1">Belongs to the EGF domain peptide family.</text>
</comment>
<dbReference type="KEGG" id="nve:5506995"/>
<dbReference type="AlphaFoldDB" id="A7SL28"/>
<dbReference type="PANTHER" id="PTHR14949:SF56">
    <property type="entry name" value="EGF-LIKE-DOMAIN, MULTIPLE 7"/>
    <property type="match status" value="1"/>
</dbReference>
<evidence type="ECO:0000259" key="14">
    <source>
        <dbReference type="PROSITE" id="PS51051"/>
    </source>
</evidence>
<keyword evidence="12" id="KW-0472">Membrane</keyword>
<dbReference type="FunFam" id="2.10.25.140:FF:000001">
    <property type="entry name" value="Delta-like protein"/>
    <property type="match status" value="1"/>
</dbReference>
<dbReference type="Gene3D" id="2.10.25.10">
    <property type="entry name" value="Laminin"/>
    <property type="match status" value="1"/>
</dbReference>
<dbReference type="Pfam" id="PF01414">
    <property type="entry name" value="DSL"/>
    <property type="match status" value="1"/>
</dbReference>
<dbReference type="InterPro" id="IPR011651">
    <property type="entry name" value="Notch_ligand_N"/>
</dbReference>
<evidence type="ECO:0000313" key="15">
    <source>
        <dbReference type="EMBL" id="EDO35586.1"/>
    </source>
</evidence>
<evidence type="ECO:0000256" key="1">
    <source>
        <dbReference type="ARBA" id="ARBA00006373"/>
    </source>
</evidence>
<dbReference type="InterPro" id="IPR050969">
    <property type="entry name" value="Dev_Signal_Modulators"/>
</dbReference>
<sequence>SCQVAGQGVFEVKLRRVWNPGGRNFTRQCCSGMEVDGKCALPCRTYVRACLRQYSPGHPTDCTFGNMLTSELGQDSFTAPRDHVIRFDIASSWPGSFSMIVELRSLEPGGLIARTEIRRETFFPGKLWANTSHIGVSSNFSLSFRMVCNPNQYGDSCSKFCEPRDDKFGHMTCDANGTHVCLPGWQGLPYCTTPVCSKSCRPNGNCVSPDRCSCQGGWTGPQCNQCVPHPACVHGTCNKPFDCICTPGWGSL</sequence>
<reference evidence="15 16" key="1">
    <citation type="journal article" date="2007" name="Science">
        <title>Sea anemone genome reveals ancestral eumetazoan gene repertoire and genomic organization.</title>
        <authorList>
            <person name="Putnam N.H."/>
            <person name="Srivastava M."/>
            <person name="Hellsten U."/>
            <person name="Dirks B."/>
            <person name="Chapman J."/>
            <person name="Salamov A."/>
            <person name="Terry A."/>
            <person name="Shapiro H."/>
            <person name="Lindquist E."/>
            <person name="Kapitonov V.V."/>
            <person name="Jurka J."/>
            <person name="Genikhovich G."/>
            <person name="Grigoriev I.V."/>
            <person name="Lucas S.M."/>
            <person name="Steele R.E."/>
            <person name="Finnerty J.R."/>
            <person name="Technau U."/>
            <person name="Martindale M.Q."/>
            <person name="Rokhsar D.S."/>
        </authorList>
    </citation>
    <scope>NUCLEOTIDE SEQUENCE [LARGE SCALE GENOMIC DNA]</scope>
    <source>
        <strain evidence="16">CH2 X CH6</strain>
    </source>
</reference>
<dbReference type="GO" id="GO:0007219">
    <property type="term" value="P:Notch signaling pathway"/>
    <property type="evidence" value="ECO:0007669"/>
    <property type="project" value="InterPro"/>
</dbReference>
<name>A7SL28_NEMVE</name>
<dbReference type="InterPro" id="IPR001774">
    <property type="entry name" value="DSL"/>
</dbReference>
<accession>A7SL28</accession>
<dbReference type="eggNOG" id="KOG1217">
    <property type="taxonomic scope" value="Eukaryota"/>
</dbReference>
<dbReference type="OMA" id="WANTSHI"/>
<dbReference type="Proteomes" id="UP000001593">
    <property type="component" value="Unassembled WGS sequence"/>
</dbReference>
<evidence type="ECO:0000256" key="5">
    <source>
        <dbReference type="ARBA" id="ARBA00022729"/>
    </source>
</evidence>
<dbReference type="PROSITE" id="PS51051">
    <property type="entry name" value="DSL"/>
    <property type="match status" value="1"/>
</dbReference>
<dbReference type="STRING" id="45351.A7SL28"/>
<comment type="caution">
    <text evidence="10">Lacks conserved residue(s) required for the propagation of feature annotation.</text>
</comment>
<feature type="disulfide bond" evidence="11">
    <location>
        <begin position="148"/>
        <end position="157"/>
    </location>
</feature>
<feature type="non-terminal residue" evidence="15">
    <location>
        <position position="252"/>
    </location>
</feature>
<protein>
    <recommendedName>
        <fullName evidence="12">Delta-like protein</fullName>
    </recommendedName>
</protein>
<evidence type="ECO:0000256" key="8">
    <source>
        <dbReference type="ARBA" id="ARBA00023157"/>
    </source>
</evidence>
<evidence type="ECO:0000256" key="6">
    <source>
        <dbReference type="ARBA" id="ARBA00022737"/>
    </source>
</evidence>
<keyword evidence="7 12" id="KW-1133">Transmembrane helix</keyword>
<dbReference type="InParanoid" id="A7SL28"/>
<evidence type="ECO:0000256" key="10">
    <source>
        <dbReference type="PROSITE-ProRule" id="PRU00076"/>
    </source>
</evidence>
<feature type="domain" description="DSL" evidence="14">
    <location>
        <begin position="146"/>
        <end position="190"/>
    </location>
</feature>
<organism evidence="15 16">
    <name type="scientific">Nematostella vectensis</name>
    <name type="common">Starlet sea anemone</name>
    <dbReference type="NCBI Taxonomy" id="45351"/>
    <lineage>
        <taxon>Eukaryota</taxon>
        <taxon>Metazoa</taxon>
        <taxon>Cnidaria</taxon>
        <taxon>Anthozoa</taxon>
        <taxon>Hexacorallia</taxon>
        <taxon>Actiniaria</taxon>
        <taxon>Edwardsiidae</taxon>
        <taxon>Nematostella</taxon>
    </lineage>
</organism>
<evidence type="ECO:0000256" key="3">
    <source>
        <dbReference type="ARBA" id="ARBA00022536"/>
    </source>
</evidence>
<dbReference type="EMBL" id="DS469694">
    <property type="protein sequence ID" value="EDO35586.1"/>
    <property type="molecule type" value="Genomic_DNA"/>
</dbReference>
<dbReference type="SMART" id="SM00051">
    <property type="entry name" value="DSL"/>
    <property type="match status" value="1"/>
</dbReference>
<evidence type="ECO:0000256" key="9">
    <source>
        <dbReference type="ARBA" id="ARBA00023180"/>
    </source>
</evidence>
<evidence type="ECO:0000259" key="13">
    <source>
        <dbReference type="PROSITE" id="PS50026"/>
    </source>
</evidence>
<evidence type="ECO:0000256" key="2">
    <source>
        <dbReference type="ARBA" id="ARBA00022473"/>
    </source>
</evidence>
<comment type="subcellular location">
    <subcellularLocation>
        <location evidence="12">Membrane</location>
        <topology evidence="12">Single-pass type I membrane protein</topology>
    </subcellularLocation>
</comment>
<feature type="disulfide bond" evidence="11">
    <location>
        <begin position="161"/>
        <end position="173"/>
    </location>
</feature>
<feature type="non-terminal residue" evidence="15">
    <location>
        <position position="1"/>
    </location>
</feature>
<feature type="disulfide bond" evidence="10">
    <location>
        <begin position="214"/>
        <end position="223"/>
    </location>
</feature>
<keyword evidence="16" id="KW-1185">Reference proteome</keyword>
<dbReference type="Gene3D" id="2.10.25.140">
    <property type="match status" value="1"/>
</dbReference>
<keyword evidence="8 10" id="KW-1015">Disulfide bond</keyword>
<evidence type="ECO:0000256" key="4">
    <source>
        <dbReference type="ARBA" id="ARBA00022692"/>
    </source>
</evidence>
<keyword evidence="4 12" id="KW-0812">Transmembrane</keyword>
<keyword evidence="6 12" id="KW-0677">Repeat</keyword>
<dbReference type="GO" id="GO:0016020">
    <property type="term" value="C:membrane"/>
    <property type="evidence" value="ECO:0007669"/>
    <property type="project" value="UniProtKB-SubCell"/>
</dbReference>
<evidence type="ECO:0000313" key="16">
    <source>
        <dbReference type="Proteomes" id="UP000001593"/>
    </source>
</evidence>
<dbReference type="PhylomeDB" id="A7SL28"/>
<dbReference type="PROSITE" id="PS00022">
    <property type="entry name" value="EGF_1"/>
    <property type="match status" value="1"/>
</dbReference>
<dbReference type="Pfam" id="PF07657">
    <property type="entry name" value="MNNL"/>
    <property type="match status" value="1"/>
</dbReference>
<dbReference type="HOGENOM" id="CLU_999394_0_0_1"/>
<comment type="function">
    <text evidence="12">Putative Notch ligand involved in the mediation of Notch signaling.</text>
</comment>
<gene>
    <name evidence="15" type="ORF">NEMVEDRAFT_v1g122268</name>
</gene>
<dbReference type="PROSITE" id="PS50026">
    <property type="entry name" value="EGF_3"/>
    <property type="match status" value="1"/>
</dbReference>
<evidence type="ECO:0000256" key="12">
    <source>
        <dbReference type="RuleBase" id="RU280815"/>
    </source>
</evidence>
<evidence type="ECO:0000256" key="11">
    <source>
        <dbReference type="PROSITE-ProRule" id="PRU00377"/>
    </source>
</evidence>
<keyword evidence="5 12" id="KW-0732">Signal</keyword>
<dbReference type="InterPro" id="IPR000742">
    <property type="entry name" value="EGF"/>
</dbReference>
<evidence type="ECO:0000256" key="7">
    <source>
        <dbReference type="ARBA" id="ARBA00022989"/>
    </source>
</evidence>